<feature type="transmembrane region" description="Helical" evidence="1">
    <location>
        <begin position="328"/>
        <end position="348"/>
    </location>
</feature>
<feature type="transmembrane region" description="Helical" evidence="1">
    <location>
        <begin position="384"/>
        <end position="407"/>
    </location>
</feature>
<dbReference type="EMBL" id="CAFBMR010000054">
    <property type="protein sequence ID" value="CAB4918697.1"/>
    <property type="molecule type" value="Genomic_DNA"/>
</dbReference>
<organism evidence="2">
    <name type="scientific">freshwater metagenome</name>
    <dbReference type="NCBI Taxonomy" id="449393"/>
    <lineage>
        <taxon>unclassified sequences</taxon>
        <taxon>metagenomes</taxon>
        <taxon>ecological metagenomes</taxon>
    </lineage>
</organism>
<gene>
    <name evidence="2" type="ORF">UFOPK3610_01280</name>
</gene>
<keyword evidence="1" id="KW-0812">Transmembrane</keyword>
<feature type="transmembrane region" description="Helical" evidence="1">
    <location>
        <begin position="719"/>
        <end position="744"/>
    </location>
</feature>
<sequence length="752" mass="79438">MLALLGARIRWRRRPGLIVTAIALAMPTAVSALAFTADVVSRPSGEQYASAVMGAYAGEAILVRGNPGTPAEVLAERSARNFEVMAKDPGAVPIFVIRATDVRTPVGTEQMGVFARPWTPEVLYGDWLTLNQGRFPQVSGEVALSESAAVAASAALGDSVTVLGRTLRIVGIASRTQDLQSEDLFALPVDLSQSGDWLLEPRWLLSNADVQLGPEFVTRTRADVLSSGSSLAVRLPAPLVIGSLGLLALVVMLARVLDRDGEERLRVRLESLGMNRLQQGATELSGLAMVVVCAGFIIVPTVIAGMWGIRQRVWSAGERVPPPLEIPWVLMGLIAGVSLVVLVLASLLRRRPRVVTSAPPANADSASRALVKSSLTFDRRRLSWWGRVAIILGSLLVCASLTMATALETLQSANSMPTLLPGQIRVAAAGPATAPTIAPEFPDSMLADLRDALGVDVQRLQRLRLPGDVRFGANLVARTKSESGGISFVENATDFEWMMGRSISVDEQRALDEGKLLVSEPDRINLGDAKSVNVLEAVGVGNKYQRVIAGVPVVTIDPPVGVSPSSTFIAGWGFVDSVASQGVDVRAFTDAIVTAPGGDDSDAAMRAVVKIAEDYGFPAAAVRKRPIASDAVGQGARILISLLAAFSVCAAVLMSASLAVAGARRDHGLTRLGATWGKRLRLAVGNPLRIQGLRILIGSLAGVLLATAIAPVISLKAGIIVMPSATVFVAGMLIVAMSSCWFWLIMARRNRG</sequence>
<feature type="transmembrane region" description="Helical" evidence="1">
    <location>
        <begin position="235"/>
        <end position="257"/>
    </location>
</feature>
<keyword evidence="1" id="KW-0472">Membrane</keyword>
<protein>
    <submittedName>
        <fullName evidence="2">Unannotated protein</fullName>
    </submittedName>
</protein>
<dbReference type="AlphaFoldDB" id="A0A6J7HCH0"/>
<evidence type="ECO:0000313" key="2">
    <source>
        <dbReference type="EMBL" id="CAB4918697.1"/>
    </source>
</evidence>
<feature type="transmembrane region" description="Helical" evidence="1">
    <location>
        <begin position="284"/>
        <end position="308"/>
    </location>
</feature>
<evidence type="ECO:0000256" key="1">
    <source>
        <dbReference type="SAM" id="Phobius"/>
    </source>
</evidence>
<feature type="transmembrane region" description="Helical" evidence="1">
    <location>
        <begin position="695"/>
        <end position="713"/>
    </location>
</feature>
<accession>A0A6J7HCH0</accession>
<keyword evidence="1" id="KW-1133">Transmembrane helix</keyword>
<feature type="transmembrane region" description="Helical" evidence="1">
    <location>
        <begin position="638"/>
        <end position="661"/>
    </location>
</feature>
<proteinExistence type="predicted"/>
<reference evidence="2" key="1">
    <citation type="submission" date="2020-05" db="EMBL/GenBank/DDBJ databases">
        <authorList>
            <person name="Chiriac C."/>
            <person name="Salcher M."/>
            <person name="Ghai R."/>
            <person name="Kavagutti S V."/>
        </authorList>
    </citation>
    <scope>NUCLEOTIDE SEQUENCE</scope>
</reference>
<name>A0A6J7HCH0_9ZZZZ</name>